<evidence type="ECO:0000256" key="6">
    <source>
        <dbReference type="ARBA" id="ARBA00023065"/>
    </source>
</evidence>
<evidence type="ECO:0000256" key="5">
    <source>
        <dbReference type="ARBA" id="ARBA00023004"/>
    </source>
</evidence>
<evidence type="ECO:0000259" key="10">
    <source>
        <dbReference type="Pfam" id="PF00593"/>
    </source>
</evidence>
<gene>
    <name evidence="12" type="ORF">METZ01_LOCUS122754</name>
</gene>
<evidence type="ECO:0000256" key="7">
    <source>
        <dbReference type="ARBA" id="ARBA00023077"/>
    </source>
</evidence>
<feature type="domain" description="TonB-dependent receptor-like beta-barrel" evidence="10">
    <location>
        <begin position="313"/>
        <end position="741"/>
    </location>
</feature>
<evidence type="ECO:0000256" key="8">
    <source>
        <dbReference type="ARBA" id="ARBA00023136"/>
    </source>
</evidence>
<dbReference type="Gene3D" id="2.40.170.20">
    <property type="entry name" value="TonB-dependent receptor, beta-barrel domain"/>
    <property type="match status" value="1"/>
</dbReference>
<dbReference type="SUPFAM" id="SSF56935">
    <property type="entry name" value="Porins"/>
    <property type="match status" value="1"/>
</dbReference>
<dbReference type="Pfam" id="PF00593">
    <property type="entry name" value="TonB_dep_Rec_b-barrel"/>
    <property type="match status" value="1"/>
</dbReference>
<dbReference type="GO" id="GO:0009279">
    <property type="term" value="C:cell outer membrane"/>
    <property type="evidence" value="ECO:0007669"/>
    <property type="project" value="UniProtKB-SubCell"/>
</dbReference>
<evidence type="ECO:0000256" key="3">
    <source>
        <dbReference type="ARBA" id="ARBA00022496"/>
    </source>
</evidence>
<organism evidence="12">
    <name type="scientific">marine metagenome</name>
    <dbReference type="NCBI Taxonomy" id="408172"/>
    <lineage>
        <taxon>unclassified sequences</taxon>
        <taxon>metagenomes</taxon>
        <taxon>ecological metagenomes</taxon>
    </lineage>
</organism>
<keyword evidence="4" id="KW-0812">Transmembrane</keyword>
<evidence type="ECO:0000256" key="9">
    <source>
        <dbReference type="ARBA" id="ARBA00023237"/>
    </source>
</evidence>
<dbReference type="PROSITE" id="PS52016">
    <property type="entry name" value="TONB_DEPENDENT_REC_3"/>
    <property type="match status" value="1"/>
</dbReference>
<dbReference type="InterPro" id="IPR036942">
    <property type="entry name" value="Beta-barrel_TonB_sf"/>
</dbReference>
<sequence length="804" mass="88010">MKLLKTTALALVATLSSTGLYAAETILEEVIVTARQQAEGLQDVPVTIAAMTEEDLDRYNITNLVDAAKMVPNMVVNHGGSGNGSGLRLRGIGSSSISAAFDHSVAINLDGVVVNRGRFIHNSYLDMRQIEVLKGPQSLYFGKSATAGVISIMTNDPGDEFEFQVMGGFESEHEGTYAEMVISGPLSDTFGARFAIGMTENDEVFENYTADNDPEASFYGADDYYGDESLNARLTLVWNPTDNFEAKLKYSYSEYDNDGAGGAWSEEVCPEGAHQPTGIPSGGAAFRVELGVDDCKLNGNTSKRNLHPDLRAGLPFGFDDGQPGLEQETDFLSLTMTWDISDNFTVTSITGVVDLEHVELDDYSYGAGVFGGLHKNNYESTSQEFRLASSFDGQFNFQVGLFWQDIEQEFDAYQYAFNLAIMPNIFGPALAFFGDFDPNSVLVGADPATGNRYDYNKDHFLDTEVYSAFLAFYWDVNDRTEITFGARYTDEQKDGYIEIPYIHAAAAAFGFSVPPLIPGLEFDDDNISPEFAVNYYLTEDISIFAAYKEGFKSGGVDNSALPTAALNPAVNGGDFGFLYYESEEADGFEIGMKGNFLNGAMRLNATVFSYEYSDLQVQLFDSTIIQFSTFNASALETEGVEFDMLWQTDIEGLTLRSAWAWTDTGYSDDFLTATGENLKGEDGVGSADITGFAGFTYDRPLTDGWRVSLSADARFTGDYAWSASLDPFEQDSFWIFDTAISVYSESGRHELSLIGRNLGDEYYIVGGGAIPGRIPVNNTGANSLDQATHTPLGRSVSLQYRFTL</sequence>
<comment type="subcellular location">
    <subcellularLocation>
        <location evidence="1">Cell outer membrane</location>
        <topology evidence="1">Multi-pass membrane protein</topology>
    </subcellularLocation>
</comment>
<reference evidence="12" key="1">
    <citation type="submission" date="2018-05" db="EMBL/GenBank/DDBJ databases">
        <authorList>
            <person name="Lanie J.A."/>
            <person name="Ng W.-L."/>
            <person name="Kazmierczak K.M."/>
            <person name="Andrzejewski T.M."/>
            <person name="Davidsen T.M."/>
            <person name="Wayne K.J."/>
            <person name="Tettelin H."/>
            <person name="Glass J.I."/>
            <person name="Rusch D."/>
            <person name="Podicherti R."/>
            <person name="Tsui H.-C.T."/>
            <person name="Winkler M.E."/>
        </authorList>
    </citation>
    <scope>NUCLEOTIDE SEQUENCE</scope>
</reference>
<dbReference type="Pfam" id="PF07715">
    <property type="entry name" value="Plug"/>
    <property type="match status" value="1"/>
</dbReference>
<dbReference type="InterPro" id="IPR000531">
    <property type="entry name" value="Beta-barrel_TonB"/>
</dbReference>
<dbReference type="EMBL" id="UINC01016865">
    <property type="protein sequence ID" value="SVA69900.1"/>
    <property type="molecule type" value="Genomic_DNA"/>
</dbReference>
<evidence type="ECO:0000256" key="4">
    <source>
        <dbReference type="ARBA" id="ARBA00022692"/>
    </source>
</evidence>
<evidence type="ECO:0008006" key="13">
    <source>
        <dbReference type="Google" id="ProtNLM"/>
    </source>
</evidence>
<dbReference type="AlphaFoldDB" id="A0A381XZ40"/>
<keyword evidence="2" id="KW-0813">Transport</keyword>
<accession>A0A381XZ40</accession>
<protein>
    <recommendedName>
        <fullName evidence="13">TonB-dependent receptor plug domain-containing protein</fullName>
    </recommendedName>
</protein>
<keyword evidence="9" id="KW-0998">Cell outer membrane</keyword>
<dbReference type="GO" id="GO:0006826">
    <property type="term" value="P:iron ion transport"/>
    <property type="evidence" value="ECO:0007669"/>
    <property type="project" value="UniProtKB-KW"/>
</dbReference>
<name>A0A381XZ40_9ZZZZ</name>
<keyword evidence="8" id="KW-0472">Membrane</keyword>
<keyword evidence="3" id="KW-0410">Iron transport</keyword>
<dbReference type="InterPro" id="IPR012910">
    <property type="entry name" value="Plug_dom"/>
</dbReference>
<dbReference type="PANTHER" id="PTHR32552">
    <property type="entry name" value="FERRICHROME IRON RECEPTOR-RELATED"/>
    <property type="match status" value="1"/>
</dbReference>
<keyword evidence="6" id="KW-0406">Ion transport</keyword>
<keyword evidence="7" id="KW-0798">TonB box</keyword>
<keyword evidence="5" id="KW-0408">Iron</keyword>
<evidence type="ECO:0000256" key="2">
    <source>
        <dbReference type="ARBA" id="ARBA00022448"/>
    </source>
</evidence>
<feature type="domain" description="TonB-dependent receptor plug" evidence="11">
    <location>
        <begin position="41"/>
        <end position="149"/>
    </location>
</feature>
<evidence type="ECO:0000259" key="11">
    <source>
        <dbReference type="Pfam" id="PF07715"/>
    </source>
</evidence>
<evidence type="ECO:0000313" key="12">
    <source>
        <dbReference type="EMBL" id="SVA69900.1"/>
    </source>
</evidence>
<proteinExistence type="predicted"/>
<dbReference type="InterPro" id="IPR039426">
    <property type="entry name" value="TonB-dep_rcpt-like"/>
</dbReference>
<evidence type="ECO:0000256" key="1">
    <source>
        <dbReference type="ARBA" id="ARBA00004571"/>
    </source>
</evidence>
<dbReference type="PANTHER" id="PTHR32552:SF81">
    <property type="entry name" value="TONB-DEPENDENT OUTER MEMBRANE RECEPTOR"/>
    <property type="match status" value="1"/>
</dbReference>